<dbReference type="EMBL" id="JBHUFD010000005">
    <property type="protein sequence ID" value="MFD1873553.1"/>
    <property type="molecule type" value="Genomic_DNA"/>
</dbReference>
<dbReference type="Proteomes" id="UP001597197">
    <property type="component" value="Unassembled WGS sequence"/>
</dbReference>
<protein>
    <submittedName>
        <fullName evidence="1">Ferritin-like domain-containing protein</fullName>
    </submittedName>
</protein>
<name>A0ABW4QVI1_9BACT</name>
<proteinExistence type="predicted"/>
<evidence type="ECO:0000313" key="2">
    <source>
        <dbReference type="Proteomes" id="UP001597197"/>
    </source>
</evidence>
<reference evidence="2" key="1">
    <citation type="journal article" date="2019" name="Int. J. Syst. Evol. Microbiol.">
        <title>The Global Catalogue of Microorganisms (GCM) 10K type strain sequencing project: providing services to taxonomists for standard genome sequencing and annotation.</title>
        <authorList>
            <consortium name="The Broad Institute Genomics Platform"/>
            <consortium name="The Broad Institute Genome Sequencing Center for Infectious Disease"/>
            <person name="Wu L."/>
            <person name="Ma J."/>
        </authorList>
    </citation>
    <scope>NUCLEOTIDE SEQUENCE [LARGE SCALE GENOMIC DNA]</scope>
    <source>
        <strain evidence="2">CGMCC 1.15795</strain>
    </source>
</reference>
<evidence type="ECO:0000313" key="1">
    <source>
        <dbReference type="EMBL" id="MFD1873553.1"/>
    </source>
</evidence>
<accession>A0ABW4QVI1</accession>
<dbReference type="SUPFAM" id="SSF47240">
    <property type="entry name" value="Ferritin-like"/>
    <property type="match status" value="1"/>
</dbReference>
<dbReference type="RefSeq" id="WP_382314538.1">
    <property type="nucleotide sequence ID" value="NZ_JBHUFD010000005.1"/>
</dbReference>
<sequence>MNFFQIISEIEKVDPEVYDRLDSRRSIFKNMAGLGQKLTAAAIPLAVGAIFNKAYAQTPVGAGVNDVLNFALKLEYLESYFYNARTAVTGLSAANRSALDLIATDEANHVTFLRAVLGSAAIAAPATTGVFDFTGGGRFNPTDPTTYLALAQSLEDTGVRAYKGAAPLIMANKTVLTAALNIHSVEARHASQLRAMRRAGINSSTPSQGVAVSPYSGLTGAPKSWISGTDGGGVIPTANAIRGFSTAAIYGAGNNTNALATITYAAEDNVSQGGVTLSATTLTATAGFPATAYSEAFDEGLDVGTVAAIANNFSVSGTYFN</sequence>
<keyword evidence="2" id="KW-1185">Reference proteome</keyword>
<comment type="caution">
    <text evidence="1">The sequence shown here is derived from an EMBL/GenBank/DDBJ whole genome shotgun (WGS) entry which is preliminary data.</text>
</comment>
<organism evidence="1 2">
    <name type="scientific">Hymenobacter bucti</name>
    <dbReference type="NCBI Taxonomy" id="1844114"/>
    <lineage>
        <taxon>Bacteria</taxon>
        <taxon>Pseudomonadati</taxon>
        <taxon>Bacteroidota</taxon>
        <taxon>Cytophagia</taxon>
        <taxon>Cytophagales</taxon>
        <taxon>Hymenobacteraceae</taxon>
        <taxon>Hymenobacter</taxon>
    </lineage>
</organism>
<dbReference type="InterPro" id="IPR009078">
    <property type="entry name" value="Ferritin-like_SF"/>
</dbReference>
<dbReference type="Pfam" id="PF13668">
    <property type="entry name" value="Ferritin_2"/>
    <property type="match status" value="1"/>
</dbReference>
<gene>
    <name evidence="1" type="ORF">ACFSDX_13995</name>
</gene>